<proteinExistence type="predicted"/>
<name>A0A454D3R8_VIBHA</name>
<dbReference type="EMBL" id="AJSR01000330">
    <property type="protein sequence ID" value="EKM33338.1"/>
    <property type="molecule type" value="Genomic_DNA"/>
</dbReference>
<gene>
    <name evidence="1" type="ORF">VCHENC02_1196A</name>
</gene>
<accession>A0A454D3R8</accession>
<organism evidence="1 2">
    <name type="scientific">Vibrio harveyi</name>
    <name type="common">Beneckea harveyi</name>
    <dbReference type="NCBI Taxonomy" id="669"/>
    <lineage>
        <taxon>Bacteria</taxon>
        <taxon>Pseudomonadati</taxon>
        <taxon>Pseudomonadota</taxon>
        <taxon>Gammaproteobacteria</taxon>
        <taxon>Vibrionales</taxon>
        <taxon>Vibrionaceae</taxon>
        <taxon>Vibrio</taxon>
    </lineage>
</organism>
<dbReference type="Proteomes" id="UP000008367">
    <property type="component" value="Unassembled WGS sequence"/>
</dbReference>
<protein>
    <submittedName>
        <fullName evidence="1">Uncharacterized protein</fullName>
    </submittedName>
</protein>
<reference evidence="1 2" key="1">
    <citation type="submission" date="2012-10" db="EMBL/GenBank/DDBJ databases">
        <title>Genome sequence of Vibrio Cholerae HENC-02.</title>
        <authorList>
            <person name="Eppinger M."/>
            <person name="Hasan N.A."/>
            <person name="Sengamalay N."/>
            <person name="Hine E."/>
            <person name="Su Q."/>
            <person name="Daugherty S.C."/>
            <person name="Young S."/>
            <person name="Sadzewicz L."/>
            <person name="Tallon L."/>
            <person name="Cebula T.A."/>
            <person name="Ravel J."/>
            <person name="Colwell R.R."/>
        </authorList>
    </citation>
    <scope>NUCLEOTIDE SEQUENCE [LARGE SCALE GENOMIC DNA]</scope>
    <source>
        <strain evidence="1 2">HENC-02</strain>
    </source>
</reference>
<feature type="non-terminal residue" evidence="1">
    <location>
        <position position="8"/>
    </location>
</feature>
<evidence type="ECO:0000313" key="1">
    <source>
        <dbReference type="EMBL" id="EKM33338.1"/>
    </source>
</evidence>
<sequence>MLSILVNL</sequence>
<comment type="caution">
    <text evidence="1">The sequence shown here is derived from an EMBL/GenBank/DDBJ whole genome shotgun (WGS) entry which is preliminary data.</text>
</comment>
<evidence type="ECO:0000313" key="2">
    <source>
        <dbReference type="Proteomes" id="UP000008367"/>
    </source>
</evidence>